<comment type="caution">
    <text evidence="1">The sequence shown here is derived from an EMBL/GenBank/DDBJ whole genome shotgun (WGS) entry which is preliminary data.</text>
</comment>
<evidence type="ECO:0000313" key="2">
    <source>
        <dbReference type="Proteomes" id="UP000499080"/>
    </source>
</evidence>
<keyword evidence="2" id="KW-1185">Reference proteome</keyword>
<dbReference type="Proteomes" id="UP000499080">
    <property type="component" value="Unassembled WGS sequence"/>
</dbReference>
<reference evidence="1 2" key="1">
    <citation type="journal article" date="2019" name="Sci. Rep.">
        <title>Orb-weaving spider Araneus ventricosus genome elucidates the spidroin gene catalogue.</title>
        <authorList>
            <person name="Kono N."/>
            <person name="Nakamura H."/>
            <person name="Ohtoshi R."/>
            <person name="Moran D.A.P."/>
            <person name="Shinohara A."/>
            <person name="Yoshida Y."/>
            <person name="Fujiwara M."/>
            <person name="Mori M."/>
            <person name="Tomita M."/>
            <person name="Arakawa K."/>
        </authorList>
    </citation>
    <scope>NUCLEOTIDE SEQUENCE [LARGE SCALE GENOMIC DNA]</scope>
</reference>
<dbReference type="AlphaFoldDB" id="A0A4Y2P4S2"/>
<dbReference type="EMBL" id="BGPR01010582">
    <property type="protein sequence ID" value="GBN46898.1"/>
    <property type="molecule type" value="Genomic_DNA"/>
</dbReference>
<protein>
    <submittedName>
        <fullName evidence="1">Uncharacterized protein</fullName>
    </submittedName>
</protein>
<proteinExistence type="predicted"/>
<accession>A0A4Y2P4S2</accession>
<sequence length="183" mass="20025">MYVWWGSGCLLKRSPSQVLRVTGSNLDNTTKPPGMCASCMLLNLSLWVKFPNSGAVRSLKRKVPALVSSSPSDQGLKLLGPSQSNLCASSKQEVNRLQTGFRPDSFPGSNLFSTVSGKHLLLILNYYYPSLFNIVDALTPEFESAVNSLKIGEEGYNIIPIETCGSTQACHLRSAERKRILTL</sequence>
<organism evidence="1 2">
    <name type="scientific">Araneus ventricosus</name>
    <name type="common">Orbweaver spider</name>
    <name type="synonym">Epeira ventricosa</name>
    <dbReference type="NCBI Taxonomy" id="182803"/>
    <lineage>
        <taxon>Eukaryota</taxon>
        <taxon>Metazoa</taxon>
        <taxon>Ecdysozoa</taxon>
        <taxon>Arthropoda</taxon>
        <taxon>Chelicerata</taxon>
        <taxon>Arachnida</taxon>
        <taxon>Araneae</taxon>
        <taxon>Araneomorphae</taxon>
        <taxon>Entelegynae</taxon>
        <taxon>Araneoidea</taxon>
        <taxon>Araneidae</taxon>
        <taxon>Araneus</taxon>
    </lineage>
</organism>
<name>A0A4Y2P4S2_ARAVE</name>
<gene>
    <name evidence="1" type="ORF">AVEN_186828_1</name>
</gene>
<evidence type="ECO:0000313" key="1">
    <source>
        <dbReference type="EMBL" id="GBN46898.1"/>
    </source>
</evidence>